<evidence type="ECO:0000256" key="4">
    <source>
        <dbReference type="ARBA" id="ARBA00023014"/>
    </source>
</evidence>
<evidence type="ECO:0000256" key="3">
    <source>
        <dbReference type="ARBA" id="ARBA00023004"/>
    </source>
</evidence>
<dbReference type="AlphaFoldDB" id="A0ABD5MAR4"/>
<accession>A0ABD5MAR4</accession>
<dbReference type="InterPro" id="IPR036922">
    <property type="entry name" value="Rieske_2Fe-2S_sf"/>
</dbReference>
<dbReference type="SUPFAM" id="SSF50022">
    <property type="entry name" value="ISP domain"/>
    <property type="match status" value="1"/>
</dbReference>
<dbReference type="RefSeq" id="WP_372387378.1">
    <property type="nucleotide sequence ID" value="NZ_JBGNYA010000001.1"/>
</dbReference>
<dbReference type="Proteomes" id="UP001570511">
    <property type="component" value="Unassembled WGS sequence"/>
</dbReference>
<organism evidence="6 7">
    <name type="scientific">Halobellus rubicundus</name>
    <dbReference type="NCBI Taxonomy" id="2996466"/>
    <lineage>
        <taxon>Archaea</taxon>
        <taxon>Methanobacteriati</taxon>
        <taxon>Methanobacteriota</taxon>
        <taxon>Stenosarchaea group</taxon>
        <taxon>Halobacteria</taxon>
        <taxon>Halobacteriales</taxon>
        <taxon>Haloferacaceae</taxon>
        <taxon>Halobellus</taxon>
    </lineage>
</organism>
<dbReference type="InterPro" id="IPR017941">
    <property type="entry name" value="Rieske_2Fe-2S"/>
</dbReference>
<keyword evidence="2" id="KW-0479">Metal-binding</keyword>
<evidence type="ECO:0000256" key="1">
    <source>
        <dbReference type="ARBA" id="ARBA00022714"/>
    </source>
</evidence>
<dbReference type="Gene3D" id="2.102.10.10">
    <property type="entry name" value="Rieske [2Fe-2S] iron-sulphur domain"/>
    <property type="match status" value="1"/>
</dbReference>
<keyword evidence="1" id="KW-0001">2Fe-2S</keyword>
<name>A0ABD5MAR4_9EURY</name>
<evidence type="ECO:0000259" key="5">
    <source>
        <dbReference type="PROSITE" id="PS51296"/>
    </source>
</evidence>
<evidence type="ECO:0000313" key="7">
    <source>
        <dbReference type="Proteomes" id="UP001570511"/>
    </source>
</evidence>
<evidence type="ECO:0000313" key="6">
    <source>
        <dbReference type="EMBL" id="MFA1610098.1"/>
    </source>
</evidence>
<sequence length="137" mass="14305">MTDGAKIADVGDVPESGSYLFTAEDAFTNETELILVRCEEEPGIAAWPNTCTHQEQAFDRGDGAAMRDGKIICPRHGSLFDACDGGCDNGPAAGTELSDVEVAVEDGAVFLSDDNYTFLHAGGTGGDEPGSTSHISF</sequence>
<evidence type="ECO:0000256" key="2">
    <source>
        <dbReference type="ARBA" id="ARBA00022723"/>
    </source>
</evidence>
<dbReference type="GO" id="GO:0051537">
    <property type="term" value="F:2 iron, 2 sulfur cluster binding"/>
    <property type="evidence" value="ECO:0007669"/>
    <property type="project" value="UniProtKB-KW"/>
</dbReference>
<dbReference type="GO" id="GO:0046872">
    <property type="term" value="F:metal ion binding"/>
    <property type="evidence" value="ECO:0007669"/>
    <property type="project" value="UniProtKB-KW"/>
</dbReference>
<keyword evidence="3" id="KW-0408">Iron</keyword>
<proteinExistence type="predicted"/>
<feature type="domain" description="Rieske" evidence="5">
    <location>
        <begin position="18"/>
        <end position="111"/>
    </location>
</feature>
<gene>
    <name evidence="6" type="ORF">OS889_03635</name>
</gene>
<dbReference type="PROSITE" id="PS51296">
    <property type="entry name" value="RIESKE"/>
    <property type="match status" value="1"/>
</dbReference>
<keyword evidence="4" id="KW-0411">Iron-sulfur</keyword>
<keyword evidence="7" id="KW-1185">Reference proteome</keyword>
<comment type="caution">
    <text evidence="6">The sequence shown here is derived from an EMBL/GenBank/DDBJ whole genome shotgun (WGS) entry which is preliminary data.</text>
</comment>
<protein>
    <submittedName>
        <fullName evidence="6">Rieske (2Fe-2S) protein</fullName>
    </submittedName>
</protein>
<dbReference type="CDD" id="cd03467">
    <property type="entry name" value="Rieske"/>
    <property type="match status" value="1"/>
</dbReference>
<dbReference type="EMBL" id="JBGNYA010000001">
    <property type="protein sequence ID" value="MFA1610098.1"/>
    <property type="molecule type" value="Genomic_DNA"/>
</dbReference>
<dbReference type="Pfam" id="PF00355">
    <property type="entry name" value="Rieske"/>
    <property type="match status" value="1"/>
</dbReference>
<reference evidence="6 7" key="1">
    <citation type="submission" date="2024-08" db="EMBL/GenBank/DDBJ databases">
        <title>Halobellus sp. MBLA0158 whole genome sequence.</title>
        <authorList>
            <person name="Hwang C.Y."/>
            <person name="Cho E.-S."/>
            <person name="Seo M.-J."/>
        </authorList>
    </citation>
    <scope>NUCLEOTIDE SEQUENCE [LARGE SCALE GENOMIC DNA]</scope>
    <source>
        <strain evidence="6 7">MBLA0158</strain>
    </source>
</reference>